<accession>A0A1S7LN85</accession>
<feature type="transmembrane region" description="Helical" evidence="1">
    <location>
        <begin position="6"/>
        <end position="24"/>
    </location>
</feature>
<name>A0A1S7LN85_MAGMO</name>
<dbReference type="AlphaFoldDB" id="A0A1S7LN85"/>
<proteinExistence type="predicted"/>
<gene>
    <name evidence="2" type="ORF">MAGMO_3754</name>
</gene>
<keyword evidence="1" id="KW-0812">Transmembrane</keyword>
<evidence type="ECO:0008006" key="3">
    <source>
        <dbReference type="Google" id="ProtNLM"/>
    </source>
</evidence>
<reference evidence="2" key="1">
    <citation type="submission" date="2015-04" db="EMBL/GenBank/DDBJ databases">
        <authorList>
            <person name="Syromyatnikov M.Y."/>
            <person name="Popov V.N."/>
        </authorList>
    </citation>
    <scope>NUCLEOTIDE SEQUENCE</scope>
    <source>
        <strain evidence="2">MO-1</strain>
    </source>
</reference>
<keyword evidence="1" id="KW-1133">Transmembrane helix</keyword>
<evidence type="ECO:0000256" key="1">
    <source>
        <dbReference type="SAM" id="Phobius"/>
    </source>
</evidence>
<evidence type="ECO:0000313" key="2">
    <source>
        <dbReference type="EMBL" id="CRH07883.1"/>
    </source>
</evidence>
<protein>
    <recommendedName>
        <fullName evidence="3">Heme exporter protein D</fullName>
    </recommendedName>
</protein>
<organism evidence="2">
    <name type="scientific">Magnetococcus massalia (strain MO-1)</name>
    <dbReference type="NCBI Taxonomy" id="451514"/>
    <lineage>
        <taxon>Bacteria</taxon>
        <taxon>Pseudomonadati</taxon>
        <taxon>Pseudomonadota</taxon>
        <taxon>Magnetococcia</taxon>
        <taxon>Magnetococcales</taxon>
        <taxon>Magnetococcaceae</taxon>
        <taxon>Magnetococcus</taxon>
    </lineage>
</organism>
<dbReference type="EMBL" id="LO017727">
    <property type="protein sequence ID" value="CRH07883.1"/>
    <property type="molecule type" value="Genomic_DNA"/>
</dbReference>
<keyword evidence="1" id="KW-0472">Membrane</keyword>
<sequence>MEFVAGVYGVALVILGGSTIVWRGQLKKMQQRLQEEKQSGNQE</sequence>